<gene>
    <name evidence="2" type="ORF">AVDCRST_MAG93-3878</name>
</gene>
<name>A0A6J4JY62_9CHLR</name>
<sequence length="118" mass="13700">MRRYRMLVHACRYVHSPDCRARWGGYQRHPSPYCFGPHCHKQVCYSADQPRGTGTVVRDDEETCGVARQNVAPYKRLFCLPSSPERRERPTDDERNHDSLKMNLDGAIMRSPPRVITP</sequence>
<accession>A0A6J4JY62</accession>
<dbReference type="EMBL" id="CADCTR010001318">
    <property type="protein sequence ID" value="CAA9290827.1"/>
    <property type="molecule type" value="Genomic_DNA"/>
</dbReference>
<feature type="region of interest" description="Disordered" evidence="1">
    <location>
        <begin position="81"/>
        <end position="118"/>
    </location>
</feature>
<feature type="compositionally biased region" description="Basic and acidic residues" evidence="1">
    <location>
        <begin position="84"/>
        <end position="100"/>
    </location>
</feature>
<organism evidence="2">
    <name type="scientific">uncultured Chloroflexia bacterium</name>
    <dbReference type="NCBI Taxonomy" id="1672391"/>
    <lineage>
        <taxon>Bacteria</taxon>
        <taxon>Bacillati</taxon>
        <taxon>Chloroflexota</taxon>
        <taxon>Chloroflexia</taxon>
        <taxon>environmental samples</taxon>
    </lineage>
</organism>
<reference evidence="2" key="1">
    <citation type="submission" date="2020-02" db="EMBL/GenBank/DDBJ databases">
        <authorList>
            <person name="Meier V. D."/>
        </authorList>
    </citation>
    <scope>NUCLEOTIDE SEQUENCE</scope>
    <source>
        <strain evidence="2">AVDCRST_MAG93</strain>
    </source>
</reference>
<protein>
    <submittedName>
        <fullName evidence="2">Uncharacterized protein</fullName>
    </submittedName>
</protein>
<evidence type="ECO:0000313" key="2">
    <source>
        <dbReference type="EMBL" id="CAA9290827.1"/>
    </source>
</evidence>
<evidence type="ECO:0000256" key="1">
    <source>
        <dbReference type="SAM" id="MobiDB-lite"/>
    </source>
</evidence>
<dbReference type="AlphaFoldDB" id="A0A6J4JY62"/>
<proteinExistence type="predicted"/>